<name>A0A6G9Z9K7_9NOCA</name>
<dbReference type="Proteomes" id="UP000500953">
    <property type="component" value="Chromosome"/>
</dbReference>
<dbReference type="AlphaFoldDB" id="A0A6G9Z9K7"/>
<dbReference type="InterPro" id="IPR036188">
    <property type="entry name" value="FAD/NAD-bd_sf"/>
</dbReference>
<dbReference type="GO" id="GO:0016614">
    <property type="term" value="F:oxidoreductase activity, acting on CH-OH group of donors"/>
    <property type="evidence" value="ECO:0007669"/>
    <property type="project" value="InterPro"/>
</dbReference>
<dbReference type="SUPFAM" id="SSF51905">
    <property type="entry name" value="FAD/NAD(P)-binding domain"/>
    <property type="match status" value="1"/>
</dbReference>
<evidence type="ECO:0000313" key="2">
    <source>
        <dbReference type="EMBL" id="QIS22081.1"/>
    </source>
</evidence>
<dbReference type="RefSeq" id="WP_167489463.1">
    <property type="nucleotide sequence ID" value="NZ_CP046173.1"/>
</dbReference>
<dbReference type="InterPro" id="IPR007867">
    <property type="entry name" value="GMC_OxRtase_C"/>
</dbReference>
<accession>A0A6G9Z9K7</accession>
<dbReference type="Pfam" id="PF05199">
    <property type="entry name" value="GMC_oxred_C"/>
    <property type="match status" value="1"/>
</dbReference>
<protein>
    <recommendedName>
        <fullName evidence="1">Glucose-methanol-choline oxidoreductase C-terminal domain-containing protein</fullName>
    </recommendedName>
</protein>
<reference evidence="2 3" key="1">
    <citation type="journal article" date="2019" name="ACS Chem. Biol.">
        <title>Identification and Mobilization of a Cryptic Antibiotic Biosynthesis Gene Locus from a Human-Pathogenic Nocardia Isolate.</title>
        <authorList>
            <person name="Herisse M."/>
            <person name="Ishida K."/>
            <person name="Porter J.L."/>
            <person name="Howden B."/>
            <person name="Hertweck C."/>
            <person name="Stinear T.P."/>
            <person name="Pidot S.J."/>
        </authorList>
    </citation>
    <scope>NUCLEOTIDE SEQUENCE [LARGE SCALE GENOMIC DNA]</scope>
    <source>
        <strain evidence="2 3">AUSMDU00012715</strain>
    </source>
</reference>
<gene>
    <name evidence="2" type="ORF">F6W96_30770</name>
</gene>
<dbReference type="Gene3D" id="3.50.50.60">
    <property type="entry name" value="FAD/NAD(P)-binding domain"/>
    <property type="match status" value="1"/>
</dbReference>
<sequence>MGAGSARGAVRGIDGLHVVDASTMPTIPRANTNLTTLMLAERFAAALT</sequence>
<evidence type="ECO:0000259" key="1">
    <source>
        <dbReference type="Pfam" id="PF05199"/>
    </source>
</evidence>
<proteinExistence type="predicted"/>
<feature type="domain" description="Glucose-methanol-choline oxidoreductase C-terminal" evidence="1">
    <location>
        <begin position="6"/>
        <end position="40"/>
    </location>
</feature>
<organism evidence="2 3">
    <name type="scientific">Nocardia terpenica</name>
    <dbReference type="NCBI Taxonomy" id="455432"/>
    <lineage>
        <taxon>Bacteria</taxon>
        <taxon>Bacillati</taxon>
        <taxon>Actinomycetota</taxon>
        <taxon>Actinomycetes</taxon>
        <taxon>Mycobacteriales</taxon>
        <taxon>Nocardiaceae</taxon>
        <taxon>Nocardia</taxon>
    </lineage>
</organism>
<dbReference type="EMBL" id="CP046173">
    <property type="protein sequence ID" value="QIS22081.1"/>
    <property type="molecule type" value="Genomic_DNA"/>
</dbReference>
<evidence type="ECO:0000313" key="3">
    <source>
        <dbReference type="Proteomes" id="UP000500953"/>
    </source>
</evidence>